<gene>
    <name evidence="1" type="ORF">G6M46_29925</name>
</gene>
<organism evidence="1 2">
    <name type="scientific">Agrobacterium tumefaciens</name>
    <dbReference type="NCBI Taxonomy" id="358"/>
    <lineage>
        <taxon>Bacteria</taxon>
        <taxon>Pseudomonadati</taxon>
        <taxon>Pseudomonadota</taxon>
        <taxon>Alphaproteobacteria</taxon>
        <taxon>Hyphomicrobiales</taxon>
        <taxon>Rhizobiaceae</taxon>
        <taxon>Rhizobium/Agrobacterium group</taxon>
        <taxon>Agrobacterium</taxon>
        <taxon>Agrobacterium tumefaciens complex</taxon>
    </lineage>
</organism>
<dbReference type="AlphaFoldDB" id="A0AA44JC94"/>
<accession>A0AA44JC94</accession>
<evidence type="ECO:0000313" key="1">
    <source>
        <dbReference type="EMBL" id="NTC32366.1"/>
    </source>
</evidence>
<name>A0AA44JC94_AGRTU</name>
<dbReference type="RefSeq" id="WP_065660059.1">
    <property type="nucleotide sequence ID" value="NZ_CP123839.1"/>
</dbReference>
<dbReference type="EMBL" id="JAAMAY010000046">
    <property type="protein sequence ID" value="NTC32366.1"/>
    <property type="molecule type" value="Genomic_DNA"/>
</dbReference>
<reference evidence="1" key="1">
    <citation type="journal article" date="2020" name="Science">
        <title>Unexpected conservation and global transmission of agrobacterial virulence plasmids.</title>
        <authorList>
            <person name="Weisberg A.J."/>
            <person name="Davis E.W. 2nd"/>
            <person name="Tabima J."/>
            <person name="Belcher M.S."/>
            <person name="Miller M."/>
            <person name="Kuo C.H."/>
            <person name="Loper J.E."/>
            <person name="Grunwald N.J."/>
            <person name="Putnam M.L."/>
            <person name="Chang J.H."/>
        </authorList>
    </citation>
    <scope>NUCLEOTIDE SEQUENCE</scope>
    <source>
        <strain evidence="1">17-1853-1a</strain>
    </source>
</reference>
<protein>
    <submittedName>
        <fullName evidence="1">Uncharacterized protein</fullName>
    </submittedName>
</protein>
<evidence type="ECO:0000313" key="2">
    <source>
        <dbReference type="Proteomes" id="UP000702952"/>
    </source>
</evidence>
<comment type="caution">
    <text evidence="1">The sequence shown here is derived from an EMBL/GenBank/DDBJ whole genome shotgun (WGS) entry which is preliminary data.</text>
</comment>
<dbReference type="Proteomes" id="UP000702952">
    <property type="component" value="Unassembled WGS sequence"/>
</dbReference>
<sequence length="103" mass="11675">MREYIMVSTGLWLGLFLTWYLVTMYDTADSVFTTNTVPSLPLLLTSAECETQFGILFSMTEKLLKAGGPIVPDDLRKNIEHCISSDEASRLKLKDNQLIRLFP</sequence>
<proteinExistence type="predicted"/>